<protein>
    <recommendedName>
        <fullName evidence="3">Secreted protein</fullName>
    </recommendedName>
</protein>
<name>A0ABX0T0I3_9PSEU</name>
<evidence type="ECO:0008006" key="3">
    <source>
        <dbReference type="Google" id="ProtNLM"/>
    </source>
</evidence>
<comment type="caution">
    <text evidence="1">The sequence shown here is derived from an EMBL/GenBank/DDBJ whole genome shotgun (WGS) entry which is preliminary data.</text>
</comment>
<keyword evidence="2" id="KW-1185">Reference proteome</keyword>
<dbReference type="Proteomes" id="UP000754495">
    <property type="component" value="Unassembled WGS sequence"/>
</dbReference>
<gene>
    <name evidence="1" type="ORF">FHX46_005272</name>
</gene>
<proteinExistence type="predicted"/>
<organism evidence="1 2">
    <name type="scientific">Amycolatopsis viridis</name>
    <dbReference type="NCBI Taxonomy" id="185678"/>
    <lineage>
        <taxon>Bacteria</taxon>
        <taxon>Bacillati</taxon>
        <taxon>Actinomycetota</taxon>
        <taxon>Actinomycetes</taxon>
        <taxon>Pseudonocardiales</taxon>
        <taxon>Pseudonocardiaceae</taxon>
        <taxon>Amycolatopsis</taxon>
    </lineage>
</organism>
<accession>A0ABX0T0I3</accession>
<reference evidence="1 2" key="1">
    <citation type="submission" date="2020-03" db="EMBL/GenBank/DDBJ databases">
        <title>Sequencing the genomes of 1000 actinobacteria strains.</title>
        <authorList>
            <person name="Klenk H.-P."/>
        </authorList>
    </citation>
    <scope>NUCLEOTIDE SEQUENCE [LARGE SCALE GENOMIC DNA]</scope>
    <source>
        <strain evidence="1 2">DSM 45668</strain>
    </source>
</reference>
<evidence type="ECO:0000313" key="2">
    <source>
        <dbReference type="Proteomes" id="UP000754495"/>
    </source>
</evidence>
<sequence length="61" mass="6267">MPGVVFAVPGVVFAVPAAVFAAPGVVLPCRASCCRAGRLEQVAEIDPEVDALSEEDISARL</sequence>
<dbReference type="EMBL" id="JAANOU010000001">
    <property type="protein sequence ID" value="NIH82742.1"/>
    <property type="molecule type" value="Genomic_DNA"/>
</dbReference>
<dbReference type="RefSeq" id="WP_167120262.1">
    <property type="nucleotide sequence ID" value="NZ_JAANOU010000001.1"/>
</dbReference>
<evidence type="ECO:0000313" key="1">
    <source>
        <dbReference type="EMBL" id="NIH82742.1"/>
    </source>
</evidence>